<accession>A0A346XXB8</accession>
<keyword evidence="1" id="KW-1133">Transmembrane helix</keyword>
<protein>
    <submittedName>
        <fullName evidence="2">Uncharacterized protein</fullName>
    </submittedName>
</protein>
<feature type="transmembrane region" description="Helical" evidence="1">
    <location>
        <begin position="169"/>
        <end position="193"/>
    </location>
</feature>
<proteinExistence type="predicted"/>
<sequence>MLMSGCGAIVLLALAAGVRWRAVEYRAGWYAAPMPPRRLRAGVSMSRRIFREAAVMVLAGALVGLLLIGPAARLAMRALAVLAGPEAQGRPIETGTAMGAITVEGTLVVVVFGGLLAGLLLALVHTLLRRLLPDGWRGGSVVGLAVLVVAGPLIDPLRPDNPVFANVGHAWVAVLLFSAIAIAAGAVLAAVHARLSQAVPLPAMRPVRAWLPYVPLAMLVLPDLLLLTELLTAGGVGVVLRRRGVIPLSERTGRLLRVAGVVLVVGVVSWKAPGFALAVSHIVGG</sequence>
<keyword evidence="3" id="KW-1185">Reference proteome</keyword>
<organism evidence="2 3">
    <name type="scientific">Euzebya pacifica</name>
    <dbReference type="NCBI Taxonomy" id="1608957"/>
    <lineage>
        <taxon>Bacteria</taxon>
        <taxon>Bacillati</taxon>
        <taxon>Actinomycetota</taxon>
        <taxon>Nitriliruptoria</taxon>
        <taxon>Euzebyales</taxon>
    </lineage>
</organism>
<feature type="transmembrane region" description="Helical" evidence="1">
    <location>
        <begin position="136"/>
        <end position="157"/>
    </location>
</feature>
<evidence type="ECO:0000313" key="2">
    <source>
        <dbReference type="EMBL" id="AXV06865.1"/>
    </source>
</evidence>
<dbReference type="Proteomes" id="UP000264006">
    <property type="component" value="Chromosome"/>
</dbReference>
<keyword evidence="1" id="KW-0472">Membrane</keyword>
<dbReference type="AlphaFoldDB" id="A0A346XXB8"/>
<keyword evidence="1" id="KW-0812">Transmembrane</keyword>
<evidence type="ECO:0000313" key="3">
    <source>
        <dbReference type="Proteomes" id="UP000264006"/>
    </source>
</evidence>
<reference evidence="2 3" key="1">
    <citation type="submission" date="2018-09" db="EMBL/GenBank/DDBJ databases">
        <title>Complete genome sequence of Euzebya sp. DY32-46 isolated from seawater of Pacific Ocean.</title>
        <authorList>
            <person name="Xu L."/>
            <person name="Wu Y.-H."/>
            <person name="Xu X.-W."/>
        </authorList>
    </citation>
    <scope>NUCLEOTIDE SEQUENCE [LARGE SCALE GENOMIC DNA]</scope>
    <source>
        <strain evidence="2 3">DY32-46</strain>
    </source>
</reference>
<feature type="transmembrane region" description="Helical" evidence="1">
    <location>
        <begin position="97"/>
        <end position="124"/>
    </location>
</feature>
<feature type="transmembrane region" description="Helical" evidence="1">
    <location>
        <begin position="53"/>
        <end position="76"/>
    </location>
</feature>
<evidence type="ECO:0000256" key="1">
    <source>
        <dbReference type="SAM" id="Phobius"/>
    </source>
</evidence>
<gene>
    <name evidence="2" type="ORF">DVS28_a2183</name>
</gene>
<dbReference type="EMBL" id="CP031165">
    <property type="protein sequence ID" value="AXV06865.1"/>
    <property type="molecule type" value="Genomic_DNA"/>
</dbReference>
<feature type="transmembrane region" description="Helical" evidence="1">
    <location>
        <begin position="261"/>
        <end position="283"/>
    </location>
</feature>
<name>A0A346XXB8_9ACTN</name>
<dbReference type="KEGG" id="euz:DVS28_a2183"/>